<proteinExistence type="predicted"/>
<protein>
    <submittedName>
        <fullName evidence="1">Uncharacterized protein</fullName>
    </submittedName>
</protein>
<comment type="caution">
    <text evidence="1">The sequence shown here is derived from an EMBL/GenBank/DDBJ whole genome shotgun (WGS) entry which is preliminary data.</text>
</comment>
<reference evidence="1" key="2">
    <citation type="journal article" date="2022" name="New Phytol.">
        <title>Evolutionary transition to the ectomycorrhizal habit in the genomes of a hyperdiverse lineage of mushroom-forming fungi.</title>
        <authorList>
            <person name="Looney B."/>
            <person name="Miyauchi S."/>
            <person name="Morin E."/>
            <person name="Drula E."/>
            <person name="Courty P.E."/>
            <person name="Kohler A."/>
            <person name="Kuo A."/>
            <person name="LaButti K."/>
            <person name="Pangilinan J."/>
            <person name="Lipzen A."/>
            <person name="Riley R."/>
            <person name="Andreopoulos W."/>
            <person name="He G."/>
            <person name="Johnson J."/>
            <person name="Nolan M."/>
            <person name="Tritt A."/>
            <person name="Barry K.W."/>
            <person name="Grigoriev I.V."/>
            <person name="Nagy L.G."/>
            <person name="Hibbett D."/>
            <person name="Henrissat B."/>
            <person name="Matheny P.B."/>
            <person name="Labbe J."/>
            <person name="Martin F.M."/>
        </authorList>
    </citation>
    <scope>NUCLEOTIDE SEQUENCE</scope>
    <source>
        <strain evidence="1">FP105234-sp</strain>
    </source>
</reference>
<name>A0ACB8S7H8_9AGAM</name>
<dbReference type="Proteomes" id="UP000814033">
    <property type="component" value="Unassembled WGS sequence"/>
</dbReference>
<keyword evidence="2" id="KW-1185">Reference proteome</keyword>
<gene>
    <name evidence="1" type="ORF">FA95DRAFT_56888</name>
</gene>
<organism evidence="1 2">
    <name type="scientific">Auriscalpium vulgare</name>
    <dbReference type="NCBI Taxonomy" id="40419"/>
    <lineage>
        <taxon>Eukaryota</taxon>
        <taxon>Fungi</taxon>
        <taxon>Dikarya</taxon>
        <taxon>Basidiomycota</taxon>
        <taxon>Agaricomycotina</taxon>
        <taxon>Agaricomycetes</taxon>
        <taxon>Russulales</taxon>
        <taxon>Auriscalpiaceae</taxon>
        <taxon>Auriscalpium</taxon>
    </lineage>
</organism>
<dbReference type="EMBL" id="MU275847">
    <property type="protein sequence ID" value="KAI0052113.1"/>
    <property type="molecule type" value="Genomic_DNA"/>
</dbReference>
<sequence>MSINWMAFRRRSTGYWMNYRLPLASKLWKLFTGWMRSQSFNSHHSIMTTAMLLELRLQRAPDAAYNSPREDQPAPYYLHDTRVSLLSAITAWYKNEVPKPARLLWLHGPAGTGKSTIARKVAEVADKDGILGGSFFFYRENEELRDPSSFFPTIAYQLAFFDPVYGEAIEGAVSREAYAGHWPIRDQLQKLIIDPLRGLPESSKTVLIVVDAIDVSKSKDPQAASTILQLLMDDALHDNLPFKLRILVTSRTDSQYQTIFSSGLYRKRVAILDAGEVDAEDIKRYLETSLKAVPSSMNLTSDTYWNWPDAKPLAALVQRSGKLFIYAATVARFISDPTYRSPQKRLEVVLGLRQDTADAANPYAALDGLYLQVLRDALPEGRDPDDITAFKQIVGSMVLLREPMTINTLTILSSTETAPLQSQDNVVYRLHSIILAPLEPNEYAVPRFHHPSFAEFITNSDRCTTPDFFIDIPRHERRLTVCCLQLMIDSLDFSEDGITMAHVRHVKLPPLMSPSERRKTWHIPEMHSHYSHLYWASHLSEVPAGDEEVVRHFATFITQHLKAWFDAVVQAGVQSLAVYLSIKVALEWAQQSCCAAEVLEALQDAEKSTSIYHARVVEQNERELEHRRMSNPNGQTRRENAQRRTHTA</sequence>
<accession>A0ACB8S7H8</accession>
<reference evidence="1" key="1">
    <citation type="submission" date="2021-02" db="EMBL/GenBank/DDBJ databases">
        <authorList>
            <consortium name="DOE Joint Genome Institute"/>
            <person name="Ahrendt S."/>
            <person name="Looney B.P."/>
            <person name="Miyauchi S."/>
            <person name="Morin E."/>
            <person name="Drula E."/>
            <person name="Courty P.E."/>
            <person name="Chicoki N."/>
            <person name="Fauchery L."/>
            <person name="Kohler A."/>
            <person name="Kuo A."/>
            <person name="Labutti K."/>
            <person name="Pangilinan J."/>
            <person name="Lipzen A."/>
            <person name="Riley R."/>
            <person name="Andreopoulos W."/>
            <person name="He G."/>
            <person name="Johnson J."/>
            <person name="Barry K.W."/>
            <person name="Grigoriev I.V."/>
            <person name="Nagy L."/>
            <person name="Hibbett D."/>
            <person name="Henrissat B."/>
            <person name="Matheny P.B."/>
            <person name="Labbe J."/>
            <person name="Martin F."/>
        </authorList>
    </citation>
    <scope>NUCLEOTIDE SEQUENCE</scope>
    <source>
        <strain evidence="1">FP105234-sp</strain>
    </source>
</reference>
<evidence type="ECO:0000313" key="2">
    <source>
        <dbReference type="Proteomes" id="UP000814033"/>
    </source>
</evidence>
<evidence type="ECO:0000313" key="1">
    <source>
        <dbReference type="EMBL" id="KAI0052113.1"/>
    </source>
</evidence>